<proteinExistence type="inferred from homology"/>
<keyword evidence="1 8" id="KW-0436">Ligase</keyword>
<dbReference type="AlphaFoldDB" id="A0A1G4MBE5"/>
<comment type="subcellular location">
    <subcellularLocation>
        <location evidence="8">Mitochondrion inner membrane</location>
        <topology evidence="8">Peripheral membrane protein</topology>
        <orientation evidence="8">Matrix side</orientation>
    </subcellularLocation>
</comment>
<dbReference type="EMBL" id="LT598492">
    <property type="protein sequence ID" value="SCW01128.1"/>
    <property type="molecule type" value="Genomic_DNA"/>
</dbReference>
<dbReference type="EC" id="6.3.5.-" evidence="8"/>
<keyword evidence="2 8" id="KW-0547">Nucleotide-binding</keyword>
<reference evidence="9 10" key="1">
    <citation type="submission" date="2016-03" db="EMBL/GenBank/DDBJ databases">
        <authorList>
            <person name="Devillers H."/>
        </authorList>
    </citation>
    <scope>NUCLEOTIDE SEQUENCE [LARGE SCALE GENOMIC DNA]</scope>
    <source>
        <strain evidence="9">CBS 6772</strain>
    </source>
</reference>
<dbReference type="HAMAP" id="MF_03151">
    <property type="entry name" value="GatF"/>
    <property type="match status" value="1"/>
</dbReference>
<protein>
    <recommendedName>
        <fullName evidence="8">Glutamyl-tRNA(Gln) amidotransferase subunit F, mitochondrial</fullName>
        <shortName evidence="8">Glu-AdT subunit F</shortName>
        <ecNumber evidence="8">6.3.5.-</ecNumber>
    </recommendedName>
</protein>
<organism evidence="9 10">
    <name type="scientific">Lachancea fermentati</name>
    <name type="common">Zygosaccharomyces fermentati</name>
    <dbReference type="NCBI Taxonomy" id="4955"/>
    <lineage>
        <taxon>Eukaryota</taxon>
        <taxon>Fungi</taxon>
        <taxon>Dikarya</taxon>
        <taxon>Ascomycota</taxon>
        <taxon>Saccharomycotina</taxon>
        <taxon>Saccharomycetes</taxon>
        <taxon>Saccharomycetales</taxon>
        <taxon>Saccharomycetaceae</taxon>
        <taxon>Lachancea</taxon>
    </lineage>
</organism>
<comment type="catalytic activity">
    <reaction evidence="8">
        <text>L-glutamyl-tRNA(Gln) + L-glutamine + ATP + H2O = L-glutaminyl-tRNA(Gln) + L-glutamate + ADP + phosphate + H(+)</text>
        <dbReference type="Rhea" id="RHEA:17521"/>
        <dbReference type="Rhea" id="RHEA-COMP:9681"/>
        <dbReference type="Rhea" id="RHEA-COMP:9684"/>
        <dbReference type="ChEBI" id="CHEBI:15377"/>
        <dbReference type="ChEBI" id="CHEBI:15378"/>
        <dbReference type="ChEBI" id="CHEBI:29985"/>
        <dbReference type="ChEBI" id="CHEBI:30616"/>
        <dbReference type="ChEBI" id="CHEBI:43474"/>
        <dbReference type="ChEBI" id="CHEBI:58359"/>
        <dbReference type="ChEBI" id="CHEBI:78520"/>
        <dbReference type="ChEBI" id="CHEBI:78521"/>
        <dbReference type="ChEBI" id="CHEBI:456216"/>
    </reaction>
</comment>
<dbReference type="GO" id="GO:0005743">
    <property type="term" value="C:mitochondrial inner membrane"/>
    <property type="evidence" value="ECO:0007669"/>
    <property type="project" value="UniProtKB-SubCell"/>
</dbReference>
<evidence type="ECO:0000313" key="9">
    <source>
        <dbReference type="EMBL" id="SCW01128.1"/>
    </source>
</evidence>
<keyword evidence="7 8" id="KW-0472">Membrane</keyword>
<evidence type="ECO:0000256" key="2">
    <source>
        <dbReference type="ARBA" id="ARBA00022741"/>
    </source>
</evidence>
<keyword evidence="10" id="KW-1185">Reference proteome</keyword>
<comment type="similarity">
    <text evidence="8">Belongs to the GatF family.</text>
</comment>
<evidence type="ECO:0000256" key="7">
    <source>
        <dbReference type="ARBA" id="ARBA00023136"/>
    </source>
</evidence>
<evidence type="ECO:0000256" key="6">
    <source>
        <dbReference type="ARBA" id="ARBA00023128"/>
    </source>
</evidence>
<keyword evidence="6 8" id="KW-0496">Mitochondrion</keyword>
<comment type="subunit">
    <text evidence="8">Subunit of the heterotrimeric GatFAB amidotransferase (AdT) complex, composed of A, B and F subunits.</text>
</comment>
<evidence type="ECO:0000256" key="8">
    <source>
        <dbReference type="HAMAP-Rule" id="MF_03151"/>
    </source>
</evidence>
<dbReference type="GO" id="GO:0050567">
    <property type="term" value="F:glutaminyl-tRNA synthase (glutamine-hydrolyzing) activity"/>
    <property type="evidence" value="ECO:0007669"/>
    <property type="project" value="UniProtKB-UniRule"/>
</dbReference>
<gene>
    <name evidence="8" type="primary">GTF1</name>
    <name evidence="9" type="ORF">LAFE_0D05688G</name>
</gene>
<evidence type="ECO:0000256" key="5">
    <source>
        <dbReference type="ARBA" id="ARBA00022917"/>
    </source>
</evidence>
<dbReference type="Proteomes" id="UP000190831">
    <property type="component" value="Chromosome D"/>
</dbReference>
<keyword evidence="4 8" id="KW-0067">ATP-binding</keyword>
<accession>A0A1G4MBE5</accession>
<name>A0A1G4MBE5_LACFM</name>
<dbReference type="GO" id="GO:0005524">
    <property type="term" value="F:ATP binding"/>
    <property type="evidence" value="ECO:0007669"/>
    <property type="project" value="UniProtKB-KW"/>
</dbReference>
<dbReference type="OMA" id="WRLCRTH"/>
<evidence type="ECO:0000256" key="3">
    <source>
        <dbReference type="ARBA" id="ARBA00022792"/>
    </source>
</evidence>
<evidence type="ECO:0000256" key="4">
    <source>
        <dbReference type="ARBA" id="ARBA00022840"/>
    </source>
</evidence>
<sequence length="170" mass="19674">MITRVRLNFPRKLMSTYRRTGVVGPKFENIHQVEAYLSKSFWTIEDLLPRYDITKENIPSEETVKSLLKLSGLPMQNLKDMQLKLANQLSFINTLHNLPVDETIDANHARIMIRHPKPLSFNDIEMATSKEMQKDESLGEVSGSWDTVECSKIHENGFFVVREGLIRNRD</sequence>
<dbReference type="OrthoDB" id="4053592at2759"/>
<comment type="function">
    <text evidence="8">Allows the formation of correctly charged Gln-tRNA(Gln) through the transamidation of misacylated Glu-tRNA(Gln) in the mitochondria. The reaction takes place in the presence of glutamine and ATP through an activated gamma-phospho-Glu-tRNA(Gln). Required for proper protein synthesis within the mitochondrion.</text>
</comment>
<dbReference type="GO" id="GO:0030956">
    <property type="term" value="C:glutamyl-tRNA(Gln) amidotransferase complex"/>
    <property type="evidence" value="ECO:0007669"/>
    <property type="project" value="UniProtKB-UniRule"/>
</dbReference>
<dbReference type="InterPro" id="IPR027499">
    <property type="entry name" value="GatF"/>
</dbReference>
<evidence type="ECO:0000313" key="10">
    <source>
        <dbReference type="Proteomes" id="UP000190831"/>
    </source>
</evidence>
<dbReference type="Pfam" id="PF20977">
    <property type="entry name" value="GatF"/>
    <property type="match status" value="1"/>
</dbReference>
<keyword evidence="3 8" id="KW-0999">Mitochondrion inner membrane</keyword>
<dbReference type="CDD" id="cd21422">
    <property type="entry name" value="GatF"/>
    <property type="match status" value="1"/>
</dbReference>
<evidence type="ECO:0000256" key="1">
    <source>
        <dbReference type="ARBA" id="ARBA00022598"/>
    </source>
</evidence>
<dbReference type="GO" id="GO:0070681">
    <property type="term" value="P:glutaminyl-tRNAGln biosynthesis via transamidation"/>
    <property type="evidence" value="ECO:0007669"/>
    <property type="project" value="UniProtKB-UniRule"/>
</dbReference>
<dbReference type="STRING" id="4955.A0A1G4MBE5"/>
<dbReference type="GO" id="GO:0032543">
    <property type="term" value="P:mitochondrial translation"/>
    <property type="evidence" value="ECO:0007669"/>
    <property type="project" value="UniProtKB-UniRule"/>
</dbReference>
<keyword evidence="5 8" id="KW-0648">Protein biosynthesis</keyword>